<protein>
    <submittedName>
        <fullName evidence="1">Uncharacterized protein</fullName>
    </submittedName>
</protein>
<accession>A0A5B7GFG8</accession>
<dbReference type="Proteomes" id="UP000324222">
    <property type="component" value="Unassembled WGS sequence"/>
</dbReference>
<organism evidence="1 2">
    <name type="scientific">Portunus trituberculatus</name>
    <name type="common">Swimming crab</name>
    <name type="synonym">Neptunus trituberculatus</name>
    <dbReference type="NCBI Taxonomy" id="210409"/>
    <lineage>
        <taxon>Eukaryota</taxon>
        <taxon>Metazoa</taxon>
        <taxon>Ecdysozoa</taxon>
        <taxon>Arthropoda</taxon>
        <taxon>Crustacea</taxon>
        <taxon>Multicrustacea</taxon>
        <taxon>Malacostraca</taxon>
        <taxon>Eumalacostraca</taxon>
        <taxon>Eucarida</taxon>
        <taxon>Decapoda</taxon>
        <taxon>Pleocyemata</taxon>
        <taxon>Brachyura</taxon>
        <taxon>Eubrachyura</taxon>
        <taxon>Portunoidea</taxon>
        <taxon>Portunidae</taxon>
        <taxon>Portuninae</taxon>
        <taxon>Portunus</taxon>
    </lineage>
</organism>
<keyword evidence="2" id="KW-1185">Reference proteome</keyword>
<sequence length="65" mass="7424">MEPSCYMCGEFDSGGLFRWKRSEGETGEKEDVDRMMVGPFPAPMLEVEEVSLSDSLLKYRSIWPS</sequence>
<dbReference type="AlphaFoldDB" id="A0A5B7GFG8"/>
<name>A0A5B7GFG8_PORTR</name>
<comment type="caution">
    <text evidence="1">The sequence shown here is derived from an EMBL/GenBank/DDBJ whole genome shotgun (WGS) entry which is preliminary data.</text>
</comment>
<evidence type="ECO:0000313" key="1">
    <source>
        <dbReference type="EMBL" id="MPC56326.1"/>
    </source>
</evidence>
<gene>
    <name evidence="1" type="ORF">E2C01_050280</name>
</gene>
<reference evidence="1 2" key="1">
    <citation type="submission" date="2019-05" db="EMBL/GenBank/DDBJ databases">
        <title>Another draft genome of Portunus trituberculatus and its Hox gene families provides insights of decapod evolution.</title>
        <authorList>
            <person name="Jeong J.-H."/>
            <person name="Song I."/>
            <person name="Kim S."/>
            <person name="Choi T."/>
            <person name="Kim D."/>
            <person name="Ryu S."/>
            <person name="Kim W."/>
        </authorList>
    </citation>
    <scope>NUCLEOTIDE SEQUENCE [LARGE SCALE GENOMIC DNA]</scope>
    <source>
        <tissue evidence="1">Muscle</tissue>
    </source>
</reference>
<evidence type="ECO:0000313" key="2">
    <source>
        <dbReference type="Proteomes" id="UP000324222"/>
    </source>
</evidence>
<proteinExistence type="predicted"/>
<dbReference type="EMBL" id="VSRR010013854">
    <property type="protein sequence ID" value="MPC56326.1"/>
    <property type="molecule type" value="Genomic_DNA"/>
</dbReference>